<keyword evidence="4" id="KW-1185">Reference proteome</keyword>
<dbReference type="AlphaFoldDB" id="A0A348AFF2"/>
<reference evidence="3 4" key="1">
    <citation type="journal article" date="2018" name="Int. J. Syst. Evol. Microbiol.">
        <title>Methylomusa anaerophila gen. nov., sp. nov., an anaerobic methanol-utilizing bacterium isolated from a microbial fuel cell.</title>
        <authorList>
            <person name="Amano N."/>
            <person name="Yamamuro A."/>
            <person name="Miyahara M."/>
            <person name="Kouzuma A."/>
            <person name="Abe T."/>
            <person name="Watanabe K."/>
        </authorList>
    </citation>
    <scope>NUCLEOTIDE SEQUENCE [LARGE SCALE GENOMIC DNA]</scope>
    <source>
        <strain evidence="3 4">MMFC1</strain>
    </source>
</reference>
<organism evidence="3 4">
    <name type="scientific">Methylomusa anaerophila</name>
    <dbReference type="NCBI Taxonomy" id="1930071"/>
    <lineage>
        <taxon>Bacteria</taxon>
        <taxon>Bacillati</taxon>
        <taxon>Bacillota</taxon>
        <taxon>Negativicutes</taxon>
        <taxon>Selenomonadales</taxon>
        <taxon>Sporomusaceae</taxon>
        <taxon>Methylomusa</taxon>
    </lineage>
</organism>
<sequence length="351" mass="38492">MANRKLIWLLIAALAVLGFLRLLYQPAAERAGPAASGTRVVADMAGNRVVLPAEVTRITTNGVSLSSLLLLLGAAPKLVATSPVVQDNPWFAKVFPGIRNIPAVFAGTLHLEELLKVKPEVVILWSNNDLLKKQLESVRIPVFIVYFSTPAEFKQAVTLLGQVLGPREADKAARFCRYFDGIVGQLTARQAAADPNRKPGVYYIADHLLNTEGKNSVVTSWIAMAGGVNVAAAGGVESVRADISMESLVNWQPDVIITRDADQRALVFQDSRCQQLPAVLNGEVYVSPKGVNAWCTRSGESALQLLWAAKILQPDRFRDIDMNQAVREFYKIFYDYELNETEVQAILHPPT</sequence>
<dbReference type="Gene3D" id="1.20.58.2180">
    <property type="match status" value="1"/>
</dbReference>
<dbReference type="Proteomes" id="UP000276437">
    <property type="component" value="Chromosome"/>
</dbReference>
<gene>
    <name evidence="3" type="ORF">MAMMFC1_00434</name>
</gene>
<dbReference type="OrthoDB" id="9787830at2"/>
<comment type="similarity">
    <text evidence="1">Belongs to the bacterial solute-binding protein 8 family.</text>
</comment>
<evidence type="ECO:0000313" key="3">
    <source>
        <dbReference type="EMBL" id="BBB89800.1"/>
    </source>
</evidence>
<dbReference type="Gene3D" id="3.40.50.1980">
    <property type="entry name" value="Nitrogenase molybdenum iron protein domain"/>
    <property type="match status" value="2"/>
</dbReference>
<evidence type="ECO:0000256" key="1">
    <source>
        <dbReference type="ARBA" id="ARBA00008814"/>
    </source>
</evidence>
<dbReference type="Pfam" id="PF01497">
    <property type="entry name" value="Peripla_BP_2"/>
    <property type="match status" value="1"/>
</dbReference>
<dbReference type="KEGG" id="mana:MAMMFC1_00434"/>
<accession>A0A348AFF2</accession>
<feature type="domain" description="Fe/B12 periplasmic-binding" evidence="2">
    <location>
        <begin position="57"/>
        <end position="316"/>
    </location>
</feature>
<evidence type="ECO:0000313" key="4">
    <source>
        <dbReference type="Proteomes" id="UP000276437"/>
    </source>
</evidence>
<dbReference type="InterPro" id="IPR002491">
    <property type="entry name" value="ABC_transptr_periplasmic_BD"/>
</dbReference>
<dbReference type="PROSITE" id="PS50983">
    <property type="entry name" value="FE_B12_PBP"/>
    <property type="match status" value="1"/>
</dbReference>
<dbReference type="InterPro" id="IPR050902">
    <property type="entry name" value="ABC_Transporter_SBP"/>
</dbReference>
<dbReference type="PANTHER" id="PTHR30535:SF34">
    <property type="entry name" value="MOLYBDATE-BINDING PROTEIN MOLA"/>
    <property type="match status" value="1"/>
</dbReference>
<dbReference type="EMBL" id="AP018449">
    <property type="protein sequence ID" value="BBB89800.1"/>
    <property type="molecule type" value="Genomic_DNA"/>
</dbReference>
<evidence type="ECO:0000259" key="2">
    <source>
        <dbReference type="PROSITE" id="PS50983"/>
    </source>
</evidence>
<protein>
    <submittedName>
        <fullName evidence="3">Corrinoid ABC transporter substrate-binding protein</fullName>
    </submittedName>
</protein>
<dbReference type="PANTHER" id="PTHR30535">
    <property type="entry name" value="VITAMIN B12-BINDING PROTEIN"/>
    <property type="match status" value="1"/>
</dbReference>
<name>A0A348AFF2_9FIRM</name>
<dbReference type="SUPFAM" id="SSF53807">
    <property type="entry name" value="Helical backbone' metal receptor"/>
    <property type="match status" value="1"/>
</dbReference>
<proteinExistence type="inferred from homology"/>
<dbReference type="RefSeq" id="WP_126306074.1">
    <property type="nucleotide sequence ID" value="NZ_AP018449.1"/>
</dbReference>